<proteinExistence type="predicted"/>
<evidence type="ECO:0008006" key="3">
    <source>
        <dbReference type="Google" id="ProtNLM"/>
    </source>
</evidence>
<dbReference type="AlphaFoldDB" id="A0A1I3MUE9"/>
<protein>
    <recommendedName>
        <fullName evidence="3">DUF2004 domain-containing protein</fullName>
    </recommendedName>
</protein>
<accession>A0A1I3MUE9</accession>
<dbReference type="Proteomes" id="UP000199518">
    <property type="component" value="Unassembled WGS sequence"/>
</dbReference>
<dbReference type="RefSeq" id="WP_092053021.1">
    <property type="nucleotide sequence ID" value="NZ_FOQD01000014.1"/>
</dbReference>
<reference evidence="2" key="1">
    <citation type="submission" date="2016-10" db="EMBL/GenBank/DDBJ databases">
        <authorList>
            <person name="Varghese N."/>
            <person name="Submissions S."/>
        </authorList>
    </citation>
    <scope>NUCLEOTIDE SEQUENCE [LARGE SCALE GENOMIC DNA]</scope>
    <source>
        <strain evidence="2">DSM 26348</strain>
    </source>
</reference>
<dbReference type="OrthoDB" id="286185at2"/>
<keyword evidence="2" id="KW-1185">Reference proteome</keyword>
<organism evidence="1 2">
    <name type="scientific">Planctomicrobium piriforme</name>
    <dbReference type="NCBI Taxonomy" id="1576369"/>
    <lineage>
        <taxon>Bacteria</taxon>
        <taxon>Pseudomonadati</taxon>
        <taxon>Planctomycetota</taxon>
        <taxon>Planctomycetia</taxon>
        <taxon>Planctomycetales</taxon>
        <taxon>Planctomycetaceae</taxon>
        <taxon>Planctomicrobium</taxon>
    </lineage>
</organism>
<gene>
    <name evidence="1" type="ORF">SAMN05421753_114113</name>
</gene>
<evidence type="ECO:0000313" key="2">
    <source>
        <dbReference type="Proteomes" id="UP000199518"/>
    </source>
</evidence>
<name>A0A1I3MUE9_9PLAN</name>
<dbReference type="STRING" id="1576369.SAMN05421753_114113"/>
<dbReference type="EMBL" id="FOQD01000014">
    <property type="protein sequence ID" value="SFJ00607.1"/>
    <property type="molecule type" value="Genomic_DNA"/>
</dbReference>
<evidence type="ECO:0000313" key="1">
    <source>
        <dbReference type="EMBL" id="SFJ00607.1"/>
    </source>
</evidence>
<sequence>MSSNPTEIQRRESVARAAIKNAFGKPEAEWSVTLFVTHHLGELDSSYWIKHLSTGTPEQHRVLELLELRSHWGGDDEIENFDFTLPDEITNYVISVNFDEEGNVSEISMES</sequence>